<keyword evidence="9" id="KW-1185">Reference proteome</keyword>
<feature type="domain" description="Nucleoprotein TPR/MPL1" evidence="6">
    <location>
        <begin position="123"/>
        <end position="201"/>
    </location>
</feature>
<feature type="coiled-coil region" evidence="4">
    <location>
        <begin position="265"/>
        <end position="310"/>
    </location>
</feature>
<accession>A0A7K7VSE6</accession>
<feature type="coiled-coil region" evidence="4">
    <location>
        <begin position="487"/>
        <end position="514"/>
    </location>
</feature>
<proteinExistence type="predicted"/>
<feature type="domain" description="NUA/TPR/MLP1-2-like" evidence="7">
    <location>
        <begin position="417"/>
        <end position="513"/>
    </location>
</feature>
<evidence type="ECO:0000256" key="2">
    <source>
        <dbReference type="ARBA" id="ARBA00023054"/>
    </source>
</evidence>
<dbReference type="GO" id="GO:0006406">
    <property type="term" value="P:mRNA export from nucleus"/>
    <property type="evidence" value="ECO:0007669"/>
    <property type="project" value="TreeGrafter"/>
</dbReference>
<sequence length="519" mass="60115">AEQQYFEVEKRLAQSEERLVNETQECQTLREELKKLNDQLKSVNEKNKELEAAQDRNAAIQSRLSREKEELESEKRDLVRTSERRSQEVEHLNEDVKRLNEKLTEANTEKVKLQLKLDELQTSDVSVKYREKRLEQEKDLLQNQNTWLNTELKAKTDELLHTAREKGNEILELKCNLENKKEEVSRLEEQVNSLKQSNENLQKRVEDLLSKLKEAKEQQASMEERFHNELNAHIKLSNLYKVSLMIGVCCIVLGSESRASLFLSNKATQEHLAEVEESKAAVEKDLREKISKLEKELENANDLLSATKRKGAILSEEELAAMSPTAAAVAKVVKPGMKLTELYNAYVETQDQLLLEKLENKRINKYLDEIVQEVEAKAPILKRQREEFERSQKAVASLSAKLEQAMKEIQRLQEDADVANKHASMLERENQRLEIQVKDLSQQIRVLLMEIEEARGNHVIRDEEVTSADISSSSEVISRHLVSYRNIEELQQQNQRLLVALRELGEAREKEEQETTSSR</sequence>
<gene>
    <name evidence="8" type="primary">Tpr_0</name>
    <name evidence="8" type="ORF">EUDELE_R06566</name>
</gene>
<dbReference type="PANTHER" id="PTHR18898">
    <property type="entry name" value="NUCLEOPROTEIN TPR-RELATED"/>
    <property type="match status" value="1"/>
</dbReference>
<feature type="coiled-coil region" evidence="4">
    <location>
        <begin position="371"/>
        <end position="457"/>
    </location>
</feature>
<feature type="region of interest" description="Disordered" evidence="5">
    <location>
        <begin position="46"/>
        <end position="86"/>
    </location>
</feature>
<dbReference type="GO" id="GO:0005643">
    <property type="term" value="C:nuclear pore"/>
    <property type="evidence" value="ECO:0007669"/>
    <property type="project" value="TreeGrafter"/>
</dbReference>
<dbReference type="Pfam" id="PF25785">
    <property type="entry name" value="TPR"/>
    <property type="match status" value="1"/>
</dbReference>
<evidence type="ECO:0000313" key="9">
    <source>
        <dbReference type="Proteomes" id="UP000533954"/>
    </source>
</evidence>
<protein>
    <submittedName>
        <fullName evidence="8">TPR protein</fullName>
    </submittedName>
</protein>
<evidence type="ECO:0000259" key="6">
    <source>
        <dbReference type="Pfam" id="PF25481"/>
    </source>
</evidence>
<keyword evidence="3" id="KW-0539">Nucleus</keyword>
<dbReference type="GO" id="GO:1901673">
    <property type="term" value="P:regulation of mitotic spindle assembly"/>
    <property type="evidence" value="ECO:0007669"/>
    <property type="project" value="TreeGrafter"/>
</dbReference>
<dbReference type="AlphaFoldDB" id="A0A7K7VSE6"/>
<comment type="caution">
    <text evidence="8">The sequence shown here is derived from an EMBL/GenBank/DDBJ whole genome shotgun (WGS) entry which is preliminary data.</text>
</comment>
<dbReference type="InterPro" id="IPR057577">
    <property type="entry name" value="Nucleoprot-TPR/MLP1_dom"/>
</dbReference>
<feature type="non-terminal residue" evidence="8">
    <location>
        <position position="519"/>
    </location>
</feature>
<organism evidence="8 9">
    <name type="scientific">Eudromia elegans</name>
    <name type="common">Elegant crested-tinamou</name>
    <dbReference type="NCBI Taxonomy" id="8805"/>
    <lineage>
        <taxon>Eukaryota</taxon>
        <taxon>Metazoa</taxon>
        <taxon>Chordata</taxon>
        <taxon>Craniata</taxon>
        <taxon>Vertebrata</taxon>
        <taxon>Euteleostomi</taxon>
        <taxon>Archelosauria</taxon>
        <taxon>Archosauria</taxon>
        <taxon>Dinosauria</taxon>
        <taxon>Saurischia</taxon>
        <taxon>Theropoda</taxon>
        <taxon>Coelurosauria</taxon>
        <taxon>Aves</taxon>
        <taxon>Palaeognathae</taxon>
        <taxon>Tinamiformes</taxon>
        <taxon>Tinamidae</taxon>
        <taxon>Eudromia</taxon>
    </lineage>
</organism>
<evidence type="ECO:0000256" key="4">
    <source>
        <dbReference type="SAM" id="Coils"/>
    </source>
</evidence>
<dbReference type="GO" id="GO:0017056">
    <property type="term" value="F:structural constituent of nuclear pore"/>
    <property type="evidence" value="ECO:0007669"/>
    <property type="project" value="TreeGrafter"/>
</dbReference>
<comment type="subcellular location">
    <subcellularLocation>
        <location evidence="1">Nucleus</location>
    </subcellularLocation>
</comment>
<evidence type="ECO:0000313" key="8">
    <source>
        <dbReference type="EMBL" id="NXA43512.1"/>
    </source>
</evidence>
<name>A0A7K7VSE6_EUDEL</name>
<reference evidence="8 9" key="1">
    <citation type="submission" date="2019-09" db="EMBL/GenBank/DDBJ databases">
        <title>Bird 10,000 Genomes (B10K) Project - Family phase.</title>
        <authorList>
            <person name="Zhang G."/>
        </authorList>
    </citation>
    <scope>NUCLEOTIDE SEQUENCE [LARGE SCALE GENOMIC DNA]</scope>
    <source>
        <strain evidence="8">B10K-LSUMZ-16893</strain>
    </source>
</reference>
<dbReference type="InterPro" id="IPR057974">
    <property type="entry name" value="NUA/TPR/MLP1-2-like_dom"/>
</dbReference>
<dbReference type="PANTHER" id="PTHR18898:SF2">
    <property type="entry name" value="NUCLEOPROTEIN TPR"/>
    <property type="match status" value="1"/>
</dbReference>
<evidence type="ECO:0000256" key="5">
    <source>
        <dbReference type="SAM" id="MobiDB-lite"/>
    </source>
</evidence>
<keyword evidence="2 4" id="KW-0175">Coiled coil</keyword>
<evidence type="ECO:0000256" key="1">
    <source>
        <dbReference type="ARBA" id="ARBA00004123"/>
    </source>
</evidence>
<dbReference type="Pfam" id="PF25481">
    <property type="entry name" value="Nucleoprot-TPR"/>
    <property type="match status" value="1"/>
</dbReference>
<dbReference type="EMBL" id="VZSX01000286">
    <property type="protein sequence ID" value="NXA43512.1"/>
    <property type="molecule type" value="Genomic_DNA"/>
</dbReference>
<evidence type="ECO:0000259" key="7">
    <source>
        <dbReference type="Pfam" id="PF25785"/>
    </source>
</evidence>
<dbReference type="Proteomes" id="UP000533954">
    <property type="component" value="Unassembled WGS sequence"/>
</dbReference>
<evidence type="ECO:0000256" key="3">
    <source>
        <dbReference type="ARBA" id="ARBA00023242"/>
    </source>
</evidence>
<feature type="non-terminal residue" evidence="8">
    <location>
        <position position="1"/>
    </location>
</feature>
<feature type="compositionally biased region" description="Basic and acidic residues" evidence="5">
    <location>
        <begin position="64"/>
        <end position="86"/>
    </location>
</feature>
<dbReference type="OrthoDB" id="343070at2759"/>